<evidence type="ECO:0000256" key="4">
    <source>
        <dbReference type="PROSITE-ProRule" id="PRU00723"/>
    </source>
</evidence>
<keyword evidence="3 4" id="KW-0862">Zinc</keyword>
<dbReference type="SUPFAM" id="SSF90229">
    <property type="entry name" value="CCCH zinc finger"/>
    <property type="match status" value="1"/>
</dbReference>
<accession>A0ABN9T8W4</accession>
<dbReference type="Pfam" id="PF00642">
    <property type="entry name" value="zf-CCCH"/>
    <property type="match status" value="1"/>
</dbReference>
<feature type="region of interest" description="Disordered" evidence="5">
    <location>
        <begin position="245"/>
        <end position="271"/>
    </location>
</feature>
<name>A0ABN9T8W4_9DINO</name>
<dbReference type="InterPro" id="IPR000571">
    <property type="entry name" value="Znf_CCCH"/>
</dbReference>
<keyword evidence="2 4" id="KW-0863">Zinc-finger</keyword>
<reference evidence="7" key="1">
    <citation type="submission" date="2023-10" db="EMBL/GenBank/DDBJ databases">
        <authorList>
            <person name="Chen Y."/>
            <person name="Shah S."/>
            <person name="Dougan E. K."/>
            <person name="Thang M."/>
            <person name="Chan C."/>
        </authorList>
    </citation>
    <scope>NUCLEOTIDE SEQUENCE [LARGE SCALE GENOMIC DNA]</scope>
</reference>
<dbReference type="SMART" id="SM00356">
    <property type="entry name" value="ZnF_C3H1"/>
    <property type="match status" value="1"/>
</dbReference>
<keyword evidence="1 4" id="KW-0479">Metal-binding</keyword>
<comment type="caution">
    <text evidence="7">The sequence shown here is derived from an EMBL/GenBank/DDBJ whole genome shotgun (WGS) entry which is preliminary data.</text>
</comment>
<feature type="zinc finger region" description="C3H1-type" evidence="4">
    <location>
        <begin position="64"/>
        <end position="91"/>
    </location>
</feature>
<evidence type="ECO:0000313" key="8">
    <source>
        <dbReference type="Proteomes" id="UP001189429"/>
    </source>
</evidence>
<evidence type="ECO:0000256" key="3">
    <source>
        <dbReference type="ARBA" id="ARBA00022833"/>
    </source>
</evidence>
<organism evidence="7 8">
    <name type="scientific">Prorocentrum cordatum</name>
    <dbReference type="NCBI Taxonomy" id="2364126"/>
    <lineage>
        <taxon>Eukaryota</taxon>
        <taxon>Sar</taxon>
        <taxon>Alveolata</taxon>
        <taxon>Dinophyceae</taxon>
        <taxon>Prorocentrales</taxon>
        <taxon>Prorocentraceae</taxon>
        <taxon>Prorocentrum</taxon>
    </lineage>
</organism>
<dbReference type="PROSITE" id="PS50103">
    <property type="entry name" value="ZF_C3H1"/>
    <property type="match status" value="1"/>
</dbReference>
<dbReference type="Gene3D" id="4.10.1000.10">
    <property type="entry name" value="Zinc finger, CCCH-type"/>
    <property type="match status" value="1"/>
</dbReference>
<evidence type="ECO:0000256" key="1">
    <source>
        <dbReference type="ARBA" id="ARBA00022723"/>
    </source>
</evidence>
<feature type="domain" description="C3H1-type" evidence="6">
    <location>
        <begin position="64"/>
        <end position="91"/>
    </location>
</feature>
<evidence type="ECO:0000256" key="5">
    <source>
        <dbReference type="SAM" id="MobiDB-lite"/>
    </source>
</evidence>
<sequence>MPRPVSSYFGASRLGSSLHQISPSSRLLVMSEAQRTSALQVLQLASCGDSGEAVAVWLLDESVDGQALCRQWLRAGCCSYGERCRHAHTLTLVGCGLRAARGASMPPLIRAEPNSVVAGSSGSPPVGFIVFGQEAVFDYEDPAVARRFLNRASVQGASEEEVEVGNMLFASLESEAAVRVLECAGMFSSWRATAACRDWRDSGAALRLREEIYYELTGFRSPGCTATELGHSNVWPRQRNCLQPWPPERHGLPGTPAADAPRQPRRRPGPVWLCSSTRAPRFVRLIRRVAMLSSYHWPAPWHISGQEGWEG</sequence>
<gene>
    <name evidence="7" type="ORF">PCOR1329_LOCUS36644</name>
</gene>
<evidence type="ECO:0000259" key="6">
    <source>
        <dbReference type="PROSITE" id="PS50103"/>
    </source>
</evidence>
<dbReference type="EMBL" id="CAUYUJ010014456">
    <property type="protein sequence ID" value="CAK0841440.1"/>
    <property type="molecule type" value="Genomic_DNA"/>
</dbReference>
<dbReference type="Proteomes" id="UP001189429">
    <property type="component" value="Unassembled WGS sequence"/>
</dbReference>
<evidence type="ECO:0000313" key="7">
    <source>
        <dbReference type="EMBL" id="CAK0841440.1"/>
    </source>
</evidence>
<evidence type="ECO:0000256" key="2">
    <source>
        <dbReference type="ARBA" id="ARBA00022771"/>
    </source>
</evidence>
<keyword evidence="8" id="KW-1185">Reference proteome</keyword>
<proteinExistence type="predicted"/>
<protein>
    <recommendedName>
        <fullName evidence="6">C3H1-type domain-containing protein</fullName>
    </recommendedName>
</protein>
<dbReference type="InterPro" id="IPR036855">
    <property type="entry name" value="Znf_CCCH_sf"/>
</dbReference>